<protein>
    <recommendedName>
        <fullName evidence="3">Reverse transcriptase domain-containing protein</fullName>
    </recommendedName>
</protein>
<evidence type="ECO:0008006" key="3">
    <source>
        <dbReference type="Google" id="ProtNLM"/>
    </source>
</evidence>
<accession>A0A2B4R8Z7</accession>
<dbReference type="PANTHER" id="PTHR47510:SF3">
    <property type="entry name" value="ENDO_EXONUCLEASE_PHOSPHATASE DOMAIN-CONTAINING PROTEIN"/>
    <property type="match status" value="1"/>
</dbReference>
<keyword evidence="2" id="KW-1185">Reference proteome</keyword>
<sequence>MSRLQDSFVARERHILVDLSEKTRGDAYLDKVFTNRPDLIAKSTPHFVSIKTDHTAVILPAGTTLKPIKQNVRIRDCKRHRKEGLYLKLASQNWDSVLNLNDVEETVNNLEAKIKHHMDECMPLRSVGMSSRDPVWITPLVKSLMMVRSRIAQSTKDRLAEVNKKISELFSKNRRTLAKAPVGSREWWKHVDKLSQRRSISANVTLDTKSLEELNGYFADLCTDDAYTKPVPAIVEKSLEAPQISERHVWNCLQHLKKTAMGPDLIPFWIWRDHAEIFASVIHKIWNVSLKTGKWPSSWKRAHVTPLPKVDIPKGKQDFRGIKITPVIAHAFEKSVYNTHARDIVEQHLSSTQLAYKRGVSCTDALLSMQHIIYSYLDEQDCKAVRVFAMDFSKAFDCVNHELCHLSLGSCH</sequence>
<evidence type="ECO:0000313" key="1">
    <source>
        <dbReference type="EMBL" id="PFX13289.1"/>
    </source>
</evidence>
<organism evidence="1 2">
    <name type="scientific">Stylophora pistillata</name>
    <name type="common">Smooth cauliflower coral</name>
    <dbReference type="NCBI Taxonomy" id="50429"/>
    <lineage>
        <taxon>Eukaryota</taxon>
        <taxon>Metazoa</taxon>
        <taxon>Cnidaria</taxon>
        <taxon>Anthozoa</taxon>
        <taxon>Hexacorallia</taxon>
        <taxon>Scleractinia</taxon>
        <taxon>Astrocoeniina</taxon>
        <taxon>Pocilloporidae</taxon>
        <taxon>Stylophora</taxon>
    </lineage>
</organism>
<evidence type="ECO:0000313" key="2">
    <source>
        <dbReference type="Proteomes" id="UP000225706"/>
    </source>
</evidence>
<dbReference type="InterPro" id="IPR043502">
    <property type="entry name" value="DNA/RNA_pol_sf"/>
</dbReference>
<dbReference type="STRING" id="50429.A0A2B4R8Z7"/>
<comment type="caution">
    <text evidence="1">The sequence shown here is derived from an EMBL/GenBank/DDBJ whole genome shotgun (WGS) entry which is preliminary data.</text>
</comment>
<dbReference type="OrthoDB" id="5985491at2759"/>
<dbReference type="EMBL" id="LSMT01001015">
    <property type="protein sequence ID" value="PFX13289.1"/>
    <property type="molecule type" value="Genomic_DNA"/>
</dbReference>
<dbReference type="SUPFAM" id="SSF56672">
    <property type="entry name" value="DNA/RNA polymerases"/>
    <property type="match status" value="1"/>
</dbReference>
<name>A0A2B4R8Z7_STYPI</name>
<reference evidence="2" key="1">
    <citation type="journal article" date="2017" name="bioRxiv">
        <title>Comparative analysis of the genomes of Stylophora pistillata and Acropora digitifera provides evidence for extensive differences between species of corals.</title>
        <authorList>
            <person name="Voolstra C.R."/>
            <person name="Li Y."/>
            <person name="Liew Y.J."/>
            <person name="Baumgarten S."/>
            <person name="Zoccola D."/>
            <person name="Flot J.-F."/>
            <person name="Tambutte S."/>
            <person name="Allemand D."/>
            <person name="Aranda M."/>
        </authorList>
    </citation>
    <scope>NUCLEOTIDE SEQUENCE [LARGE SCALE GENOMIC DNA]</scope>
</reference>
<proteinExistence type="predicted"/>
<dbReference type="Proteomes" id="UP000225706">
    <property type="component" value="Unassembled WGS sequence"/>
</dbReference>
<dbReference type="AlphaFoldDB" id="A0A2B4R8Z7"/>
<gene>
    <name evidence="1" type="ORF">AWC38_SpisGene22639</name>
</gene>
<dbReference type="PANTHER" id="PTHR47510">
    <property type="entry name" value="REVERSE TRANSCRIPTASE DOMAIN-CONTAINING PROTEIN"/>
    <property type="match status" value="1"/>
</dbReference>